<gene>
    <name evidence="2" type="ORF">HMPREF9333_01456</name>
</gene>
<dbReference type="Proteomes" id="UP000003011">
    <property type="component" value="Unassembled WGS sequence"/>
</dbReference>
<evidence type="ECO:0000313" key="3">
    <source>
        <dbReference type="Proteomes" id="UP000003011"/>
    </source>
</evidence>
<accession>G5GIR6</accession>
<sequence length="128" mass="15257">MTWDFIISAKNKYMKGKRIKILSLSLFLVLLFMLIFLYKRYDMYKIDAVTKHKFESLMLKPMDEVVLTLGEPDDWEGCGMLHPVYVLDNGIRVELIFGYNSEIQNNALWRVRYKKNEKTIRDMKVKLP</sequence>
<organism evidence="2 3">
    <name type="scientific">Johnsonella ignava ATCC 51276</name>
    <dbReference type="NCBI Taxonomy" id="679200"/>
    <lineage>
        <taxon>Bacteria</taxon>
        <taxon>Bacillati</taxon>
        <taxon>Bacillota</taxon>
        <taxon>Clostridia</taxon>
        <taxon>Lachnospirales</taxon>
        <taxon>Lachnospiraceae</taxon>
        <taxon>Johnsonella</taxon>
    </lineage>
</organism>
<feature type="transmembrane region" description="Helical" evidence="1">
    <location>
        <begin position="21"/>
        <end position="38"/>
    </location>
</feature>
<keyword evidence="3" id="KW-1185">Reference proteome</keyword>
<dbReference type="HOGENOM" id="CLU_1945886_0_0_9"/>
<protein>
    <submittedName>
        <fullName evidence="2">Uncharacterized protein</fullName>
    </submittedName>
</protein>
<dbReference type="RefSeq" id="WP_005541119.1">
    <property type="nucleotide sequence ID" value="NZ_JH378833.1"/>
</dbReference>
<evidence type="ECO:0000256" key="1">
    <source>
        <dbReference type="SAM" id="Phobius"/>
    </source>
</evidence>
<proteinExistence type="predicted"/>
<dbReference type="AlphaFoldDB" id="G5GIR6"/>
<dbReference type="EMBL" id="ACZL01000023">
    <property type="protein sequence ID" value="EHI55320.1"/>
    <property type="molecule type" value="Genomic_DNA"/>
</dbReference>
<keyword evidence="1" id="KW-1133">Transmembrane helix</keyword>
<reference evidence="2 3" key="1">
    <citation type="submission" date="2011-08" db="EMBL/GenBank/DDBJ databases">
        <title>The Genome Sequence of Johnsonella ignava ATCC 51276.</title>
        <authorList>
            <consortium name="The Broad Institute Genome Sequencing Platform"/>
            <person name="Earl A."/>
            <person name="Ward D."/>
            <person name="Feldgarden M."/>
            <person name="Gevers D."/>
            <person name="Izard J."/>
            <person name="Blanton J.M."/>
            <person name="Baranova O.V."/>
            <person name="Dewhirst F.E."/>
            <person name="Young S.K."/>
            <person name="Zeng Q."/>
            <person name="Gargeya S."/>
            <person name="Fitzgerald M."/>
            <person name="Haas B."/>
            <person name="Abouelleil A."/>
            <person name="Alvarado L."/>
            <person name="Arachchi H.M."/>
            <person name="Berlin A."/>
            <person name="Brown A."/>
            <person name="Chapman S.B."/>
            <person name="Chen Z."/>
            <person name="Dunbar C."/>
            <person name="Freedman E."/>
            <person name="Gearin G."/>
            <person name="Gellesch M."/>
            <person name="Goldberg J."/>
            <person name="Griggs A."/>
            <person name="Gujja S."/>
            <person name="Heiman D."/>
            <person name="Howarth C."/>
            <person name="Larson L."/>
            <person name="Lui A."/>
            <person name="MacDonald P.J.P."/>
            <person name="Montmayeur A."/>
            <person name="Murphy C."/>
            <person name="Neiman D."/>
            <person name="Pearson M."/>
            <person name="Priest M."/>
            <person name="Roberts A."/>
            <person name="Saif S."/>
            <person name="Shea T."/>
            <person name="Shenoy N."/>
            <person name="Sisk P."/>
            <person name="Stolte C."/>
            <person name="Sykes S."/>
            <person name="Wortman J."/>
            <person name="Nusbaum C."/>
            <person name="Birren B."/>
        </authorList>
    </citation>
    <scope>NUCLEOTIDE SEQUENCE [LARGE SCALE GENOMIC DNA]</scope>
    <source>
        <strain evidence="2 3">ATCC 51276</strain>
    </source>
</reference>
<evidence type="ECO:0000313" key="2">
    <source>
        <dbReference type="EMBL" id="EHI55320.1"/>
    </source>
</evidence>
<keyword evidence="1" id="KW-0472">Membrane</keyword>
<keyword evidence="1" id="KW-0812">Transmembrane</keyword>
<comment type="caution">
    <text evidence="2">The sequence shown here is derived from an EMBL/GenBank/DDBJ whole genome shotgun (WGS) entry which is preliminary data.</text>
</comment>
<name>G5GIR6_9FIRM</name>